<evidence type="ECO:0000256" key="3">
    <source>
        <dbReference type="ARBA" id="ARBA00023004"/>
    </source>
</evidence>
<dbReference type="GO" id="GO:0005506">
    <property type="term" value="F:iron ion binding"/>
    <property type="evidence" value="ECO:0007669"/>
    <property type="project" value="InterPro"/>
</dbReference>
<comment type="cofactor">
    <cofactor evidence="1 4">
        <name>heme</name>
        <dbReference type="ChEBI" id="CHEBI:30413"/>
    </cofactor>
</comment>
<feature type="binding site" description="axial binding residue" evidence="4">
    <location>
        <position position="414"/>
    </location>
    <ligand>
        <name>heme</name>
        <dbReference type="ChEBI" id="CHEBI:30413"/>
    </ligand>
    <ligandPart>
        <name>Fe</name>
        <dbReference type="ChEBI" id="CHEBI:18248"/>
    </ligandPart>
</feature>
<keyword evidence="3 4" id="KW-0408">Iron</keyword>
<dbReference type="SUPFAM" id="SSF48264">
    <property type="entry name" value="Cytochrome P450"/>
    <property type="match status" value="1"/>
</dbReference>
<dbReference type="AlphaFoldDB" id="A0A9P4GVX4"/>
<reference evidence="7" key="1">
    <citation type="journal article" date="2020" name="Stud. Mycol.">
        <title>101 Dothideomycetes genomes: a test case for predicting lifestyles and emergence of pathogens.</title>
        <authorList>
            <person name="Haridas S."/>
            <person name="Albert R."/>
            <person name="Binder M."/>
            <person name="Bloem J."/>
            <person name="Labutti K."/>
            <person name="Salamov A."/>
            <person name="Andreopoulos B."/>
            <person name="Baker S."/>
            <person name="Barry K."/>
            <person name="Bills G."/>
            <person name="Bluhm B."/>
            <person name="Cannon C."/>
            <person name="Castanera R."/>
            <person name="Culley D."/>
            <person name="Daum C."/>
            <person name="Ezra D."/>
            <person name="Gonzalez J."/>
            <person name="Henrissat B."/>
            <person name="Kuo A."/>
            <person name="Liang C."/>
            <person name="Lipzen A."/>
            <person name="Lutzoni F."/>
            <person name="Magnuson J."/>
            <person name="Mondo S."/>
            <person name="Nolan M."/>
            <person name="Ohm R."/>
            <person name="Pangilinan J."/>
            <person name="Park H.-J."/>
            <person name="Ramirez L."/>
            <person name="Alfaro M."/>
            <person name="Sun H."/>
            <person name="Tritt A."/>
            <person name="Yoshinaga Y."/>
            <person name="Zwiers L.-H."/>
            <person name="Turgeon B."/>
            <person name="Goodwin S."/>
            <person name="Spatafora J."/>
            <person name="Crous P."/>
            <person name="Grigoriev I."/>
        </authorList>
    </citation>
    <scope>NUCLEOTIDE SEQUENCE</scope>
    <source>
        <strain evidence="7">CBS 110217</strain>
    </source>
</reference>
<dbReference type="Gene3D" id="1.10.630.10">
    <property type="entry name" value="Cytochrome P450"/>
    <property type="match status" value="1"/>
</dbReference>
<dbReference type="GO" id="GO:0020037">
    <property type="term" value="F:heme binding"/>
    <property type="evidence" value="ECO:0007669"/>
    <property type="project" value="InterPro"/>
</dbReference>
<keyword evidence="8" id="KW-1185">Reference proteome</keyword>
<dbReference type="EMBL" id="ML978443">
    <property type="protein sequence ID" value="KAF2022781.1"/>
    <property type="molecule type" value="Genomic_DNA"/>
</dbReference>
<dbReference type="Pfam" id="PF00067">
    <property type="entry name" value="p450"/>
    <property type="match status" value="2"/>
</dbReference>
<dbReference type="PRINTS" id="PR00385">
    <property type="entry name" value="P450"/>
</dbReference>
<feature type="transmembrane region" description="Helical" evidence="6">
    <location>
        <begin position="12"/>
        <end position="34"/>
    </location>
</feature>
<evidence type="ECO:0000256" key="2">
    <source>
        <dbReference type="ARBA" id="ARBA00022723"/>
    </source>
</evidence>
<keyword evidence="4 5" id="KW-0349">Heme</keyword>
<comment type="caution">
    <text evidence="7">The sequence shown here is derived from an EMBL/GenBank/DDBJ whole genome shotgun (WGS) entry which is preliminary data.</text>
</comment>
<name>A0A9P4GVX4_9PLEO</name>
<dbReference type="InterPro" id="IPR002401">
    <property type="entry name" value="Cyt_P450_E_grp-I"/>
</dbReference>
<dbReference type="GO" id="GO:0016705">
    <property type="term" value="F:oxidoreductase activity, acting on paired donors, with incorporation or reduction of molecular oxygen"/>
    <property type="evidence" value="ECO:0007669"/>
    <property type="project" value="InterPro"/>
</dbReference>
<dbReference type="PANTHER" id="PTHR24305:SF229">
    <property type="entry name" value="P450, PUTATIVE (EUROFUNG)-RELATED"/>
    <property type="match status" value="1"/>
</dbReference>
<dbReference type="InterPro" id="IPR017972">
    <property type="entry name" value="Cyt_P450_CS"/>
</dbReference>
<dbReference type="OrthoDB" id="3934656at2759"/>
<keyword evidence="2 4" id="KW-0479">Metal-binding</keyword>
<dbReference type="InterPro" id="IPR036396">
    <property type="entry name" value="Cyt_P450_sf"/>
</dbReference>
<protein>
    <submittedName>
        <fullName evidence="7">Cytochrome P450 pisatin demethylase-like protein</fullName>
    </submittedName>
</protein>
<evidence type="ECO:0000256" key="6">
    <source>
        <dbReference type="SAM" id="Phobius"/>
    </source>
</evidence>
<keyword evidence="5" id="KW-0560">Oxidoreductase</keyword>
<evidence type="ECO:0000256" key="5">
    <source>
        <dbReference type="RuleBase" id="RU000461"/>
    </source>
</evidence>
<organism evidence="7 8">
    <name type="scientific">Setomelanomma holmii</name>
    <dbReference type="NCBI Taxonomy" id="210430"/>
    <lineage>
        <taxon>Eukaryota</taxon>
        <taxon>Fungi</taxon>
        <taxon>Dikarya</taxon>
        <taxon>Ascomycota</taxon>
        <taxon>Pezizomycotina</taxon>
        <taxon>Dothideomycetes</taxon>
        <taxon>Pleosporomycetidae</taxon>
        <taxon>Pleosporales</taxon>
        <taxon>Pleosporineae</taxon>
        <taxon>Phaeosphaeriaceae</taxon>
        <taxon>Setomelanomma</taxon>
    </lineage>
</organism>
<dbReference type="InterPro" id="IPR050121">
    <property type="entry name" value="Cytochrome_P450_monoxygenase"/>
</dbReference>
<dbReference type="CDD" id="cd11060">
    <property type="entry name" value="CYP57A1-like"/>
    <property type="match status" value="1"/>
</dbReference>
<dbReference type="PROSITE" id="PS00086">
    <property type="entry name" value="CYTOCHROME_P450"/>
    <property type="match status" value="1"/>
</dbReference>
<dbReference type="PRINTS" id="PR00463">
    <property type="entry name" value="EP450I"/>
</dbReference>
<sequence length="425" mass="48094">MKVDAESPVLPLSMWFFASLLAFTAIYWVLWMVYTRTIHPLASIPGPFWASVSRIWYMYRVYVGDMHIVQRRLHERHGPVIRIAPNEVSTSNPSAIQKIYKHQAPLNKTDFYWPWGGGEISKQHKPLFVETDEKLHSNYRRVVSPVYTTTNVLKSESYINKVSELFVKRLGEHADRKEAIDLGTWLQMYAFDVIGEIFFGTVFKAVRAVDGIRKAAITATNKRIQDMKKGGASQKDILLQLLNIVREKGEKANFGTSEATLEAYTAMFAGSDTTAIAFRATFYYLMKNPETLKQVHEEIDAAFAAGTLSSPIKYSETTTKLPYVCAAIKEAMRMHPSVGLSMPRHAPKEGIVLAGKLIPGGYRVGMNPAVVHYDEEIFGQDAEQYRPQRWMEGEEKRKTMDKHLLIFGAGTRTCIGKNVSVTLLK</sequence>
<gene>
    <name evidence="7" type="ORF">EK21DRAFT_119396</name>
</gene>
<evidence type="ECO:0000313" key="7">
    <source>
        <dbReference type="EMBL" id="KAF2022781.1"/>
    </source>
</evidence>
<keyword evidence="5" id="KW-0503">Monooxygenase</keyword>
<keyword evidence="6" id="KW-0472">Membrane</keyword>
<comment type="similarity">
    <text evidence="5">Belongs to the cytochrome P450 family.</text>
</comment>
<dbReference type="GO" id="GO:0004497">
    <property type="term" value="F:monooxygenase activity"/>
    <property type="evidence" value="ECO:0007669"/>
    <property type="project" value="UniProtKB-KW"/>
</dbReference>
<keyword evidence="6" id="KW-1133">Transmembrane helix</keyword>
<evidence type="ECO:0000256" key="1">
    <source>
        <dbReference type="ARBA" id="ARBA00001971"/>
    </source>
</evidence>
<evidence type="ECO:0000256" key="4">
    <source>
        <dbReference type="PIRSR" id="PIRSR602401-1"/>
    </source>
</evidence>
<dbReference type="Proteomes" id="UP000799777">
    <property type="component" value="Unassembled WGS sequence"/>
</dbReference>
<dbReference type="PANTHER" id="PTHR24305">
    <property type="entry name" value="CYTOCHROME P450"/>
    <property type="match status" value="1"/>
</dbReference>
<accession>A0A9P4GVX4</accession>
<evidence type="ECO:0000313" key="8">
    <source>
        <dbReference type="Proteomes" id="UP000799777"/>
    </source>
</evidence>
<dbReference type="InterPro" id="IPR001128">
    <property type="entry name" value="Cyt_P450"/>
</dbReference>
<keyword evidence="6" id="KW-0812">Transmembrane</keyword>
<proteinExistence type="inferred from homology"/>